<dbReference type="InterPro" id="IPR012349">
    <property type="entry name" value="Split_barrel_FMN-bd"/>
</dbReference>
<sequence length="84" mass="8685">MACPNCVLRAVSCGPQVCPPYRTVLGVVGLTGEEVIVIAGLGRSSDWFRNLRASSSAYVEVGKVGFATEYRVLGPAEAAAVVAA</sequence>
<evidence type="ECO:0000313" key="2">
    <source>
        <dbReference type="Proteomes" id="UP001139068"/>
    </source>
</evidence>
<proteinExistence type="predicted"/>
<gene>
    <name evidence="1" type="ORF">K9U37_07720</name>
</gene>
<dbReference type="RefSeq" id="WP_243071189.1">
    <property type="nucleotide sequence ID" value="NZ_JAIVFL010000001.1"/>
</dbReference>
<protein>
    <recommendedName>
        <fullName evidence="3">Nitroreductase family deazaflavin-dependent oxidoreductase</fullName>
    </recommendedName>
</protein>
<name>A0ABS9YU81_9MYCO</name>
<dbReference type="Gene3D" id="2.30.110.10">
    <property type="entry name" value="Electron Transport, Fmn-binding Protein, Chain A"/>
    <property type="match status" value="1"/>
</dbReference>
<evidence type="ECO:0008006" key="3">
    <source>
        <dbReference type="Google" id="ProtNLM"/>
    </source>
</evidence>
<keyword evidence="2" id="KW-1185">Reference proteome</keyword>
<organism evidence="1 2">
    <name type="scientific">Candidatus Mycolicibacterium alkanivorans</name>
    <dbReference type="NCBI Taxonomy" id="2954114"/>
    <lineage>
        <taxon>Bacteria</taxon>
        <taxon>Bacillati</taxon>
        <taxon>Actinomycetota</taxon>
        <taxon>Actinomycetes</taxon>
        <taxon>Mycobacteriales</taxon>
        <taxon>Mycobacteriaceae</taxon>
        <taxon>Mycolicibacterium</taxon>
    </lineage>
</organism>
<dbReference type="Proteomes" id="UP001139068">
    <property type="component" value="Unassembled WGS sequence"/>
</dbReference>
<evidence type="ECO:0000313" key="1">
    <source>
        <dbReference type="EMBL" id="MCI4674800.1"/>
    </source>
</evidence>
<accession>A0ABS9YU81</accession>
<dbReference type="EMBL" id="JAIVFL010000001">
    <property type="protein sequence ID" value="MCI4674800.1"/>
    <property type="molecule type" value="Genomic_DNA"/>
</dbReference>
<comment type="caution">
    <text evidence="1">The sequence shown here is derived from an EMBL/GenBank/DDBJ whole genome shotgun (WGS) entry which is preliminary data.</text>
</comment>
<reference evidence="1" key="1">
    <citation type="journal article" date="2022" name="ISME J.">
        <title>Identification of active gaseous-alkane degraders at natural gas seeps.</title>
        <authorList>
            <person name="Farhan Ul Haque M."/>
            <person name="Hernandez M."/>
            <person name="Crombie A.T."/>
            <person name="Murrell J.C."/>
        </authorList>
    </citation>
    <scope>NUCLEOTIDE SEQUENCE</scope>
    <source>
        <strain evidence="1">ANDR5</strain>
    </source>
</reference>